<reference evidence="1" key="2">
    <citation type="journal article" date="2023" name="Proc. Natl. Acad. Sci. U.S.A.">
        <title>A global phylogenomic analysis of the shiitake genus Lentinula.</title>
        <authorList>
            <person name="Sierra-Patev S."/>
            <person name="Min B."/>
            <person name="Naranjo-Ortiz M."/>
            <person name="Looney B."/>
            <person name="Konkel Z."/>
            <person name="Slot J.C."/>
            <person name="Sakamoto Y."/>
            <person name="Steenwyk J.L."/>
            <person name="Rokas A."/>
            <person name="Carro J."/>
            <person name="Camarero S."/>
            <person name="Ferreira P."/>
            <person name="Molpeceres G."/>
            <person name="Ruiz-Duenas F.J."/>
            <person name="Serrano A."/>
            <person name="Henrissat B."/>
            <person name="Drula E."/>
            <person name="Hughes K.W."/>
            <person name="Mata J.L."/>
            <person name="Ishikawa N.K."/>
            <person name="Vargas-Isla R."/>
            <person name="Ushijima S."/>
            <person name="Smith C.A."/>
            <person name="Donoghue J."/>
            <person name="Ahrendt S."/>
            <person name="Andreopoulos W."/>
            <person name="He G."/>
            <person name="LaButti K."/>
            <person name="Lipzen A."/>
            <person name="Ng V."/>
            <person name="Riley R."/>
            <person name="Sandor L."/>
            <person name="Barry K."/>
            <person name="Martinez A.T."/>
            <person name="Xiao Y."/>
            <person name="Gibbons J.G."/>
            <person name="Terashima K."/>
            <person name="Grigoriev I.V."/>
            <person name="Hibbett D."/>
        </authorList>
    </citation>
    <scope>NUCLEOTIDE SEQUENCE</scope>
    <source>
        <strain evidence="1">ET3784</strain>
    </source>
</reference>
<evidence type="ECO:0000313" key="1">
    <source>
        <dbReference type="EMBL" id="KAJ3729991.1"/>
    </source>
</evidence>
<accession>A0AA38MSS9</accession>
<evidence type="ECO:0000313" key="2">
    <source>
        <dbReference type="Proteomes" id="UP001176059"/>
    </source>
</evidence>
<proteinExistence type="predicted"/>
<gene>
    <name evidence="1" type="ORF">DFJ43DRAFT_1083152</name>
</gene>
<keyword evidence="2" id="KW-1185">Reference proteome</keyword>
<dbReference type="Proteomes" id="UP001176059">
    <property type="component" value="Unassembled WGS sequence"/>
</dbReference>
<dbReference type="EMBL" id="JANVFO010000036">
    <property type="protein sequence ID" value="KAJ3729991.1"/>
    <property type="molecule type" value="Genomic_DNA"/>
</dbReference>
<comment type="caution">
    <text evidence="1">The sequence shown here is derived from an EMBL/GenBank/DDBJ whole genome shotgun (WGS) entry which is preliminary data.</text>
</comment>
<protein>
    <recommendedName>
        <fullName evidence="3">F-box domain-containing protein</fullName>
    </recommendedName>
</protein>
<organism evidence="1 2">
    <name type="scientific">Lentinula guzmanii</name>
    <dbReference type="NCBI Taxonomy" id="2804957"/>
    <lineage>
        <taxon>Eukaryota</taxon>
        <taxon>Fungi</taxon>
        <taxon>Dikarya</taxon>
        <taxon>Basidiomycota</taxon>
        <taxon>Agaricomycotina</taxon>
        <taxon>Agaricomycetes</taxon>
        <taxon>Agaricomycetidae</taxon>
        <taxon>Agaricales</taxon>
        <taxon>Marasmiineae</taxon>
        <taxon>Omphalotaceae</taxon>
        <taxon>Lentinula</taxon>
    </lineage>
</organism>
<name>A0AA38MSS9_9AGAR</name>
<reference evidence="1" key="1">
    <citation type="submission" date="2022-08" db="EMBL/GenBank/DDBJ databases">
        <authorList>
            <consortium name="DOE Joint Genome Institute"/>
            <person name="Min B."/>
            <person name="Sierra-Patev S."/>
            <person name="Naranjo-Ortiz M."/>
            <person name="Looney B."/>
            <person name="Konkel Z."/>
            <person name="Slot J.C."/>
            <person name="Sakamoto Y."/>
            <person name="Steenwyk J.L."/>
            <person name="Rokas A."/>
            <person name="Carro J."/>
            <person name="Camarero S."/>
            <person name="Ferreira P."/>
            <person name="Molpeceres G."/>
            <person name="Ruiz-duenas F.J."/>
            <person name="Serrano A."/>
            <person name="Henrissat B."/>
            <person name="Drula E."/>
            <person name="Hughes K.W."/>
            <person name="Mata J.L."/>
            <person name="Ishikawa N.K."/>
            <person name="Vargas-Isla R."/>
            <person name="Ushijima S."/>
            <person name="Smith C.A."/>
            <person name="Ahrendt S."/>
            <person name="Andreopoulos W."/>
            <person name="He G."/>
            <person name="LaButti K."/>
            <person name="Lipzen A."/>
            <person name="Ng V."/>
            <person name="Riley R."/>
            <person name="Sandor L."/>
            <person name="Barry K."/>
            <person name="Martinez A.T."/>
            <person name="Xiao Y."/>
            <person name="Gibbons J.G."/>
            <person name="Terashima K."/>
            <person name="Hibbett D.S."/>
            <person name="Grigoriev I.V."/>
        </authorList>
    </citation>
    <scope>NUCLEOTIDE SEQUENCE</scope>
    <source>
        <strain evidence="1">ET3784</strain>
    </source>
</reference>
<dbReference type="AlphaFoldDB" id="A0AA38MSS9"/>
<sequence>MLRTLSRTSSKPKNFPVSVPTLYIVASGDKITHTRPSPRIPLELIELVLSFLSWGICTRSTLSQAFISGFALASRTFREIVFKNFFRSIFLQDACWDRTLKLLSISQARGRNSDGFVLIRALDTCPMYIAKECLELRRLTGLEHLRLNFEKEGLQTQHPICQRLFPNLASSKLSSLIIDMIPRIDRTLLSLISRSFPCLKVLKLSVTERLTVERDCFCWCCFEDVLECCVHSPIPDSYGDVGLLAQSYAAALQPLFQLIELQLGVFLSEERMVYQHMVHPDGQDSNCIATSPSTCAICEMFSHEIRIQEEIASRIVFQNLPNLRQIRWSTFFDRPSPGNGLKDEMSFRIGWATFERKDESLVRALRT</sequence>
<evidence type="ECO:0008006" key="3">
    <source>
        <dbReference type="Google" id="ProtNLM"/>
    </source>
</evidence>